<dbReference type="EMBL" id="DS985248">
    <property type="protein sequence ID" value="EDV22697.1"/>
    <property type="molecule type" value="Genomic_DNA"/>
</dbReference>
<dbReference type="Proteomes" id="UP000009022">
    <property type="component" value="Unassembled WGS sequence"/>
</dbReference>
<dbReference type="KEGG" id="tad:TRIADDRAFT_58519"/>
<dbReference type="PANTHER" id="PTHR12761">
    <property type="entry name" value="HERMANSKY-PUDLAK SYNDROME PROTEIN 1"/>
    <property type="match status" value="1"/>
</dbReference>
<evidence type="ECO:0008006" key="4">
    <source>
        <dbReference type="Google" id="ProtNLM"/>
    </source>
</evidence>
<dbReference type="PhylomeDB" id="B3S2X5"/>
<dbReference type="OrthoDB" id="10255234at2759"/>
<dbReference type="PANTHER" id="PTHR12761:SF1">
    <property type="entry name" value="BLOC-3 COMPLEX MEMBER HPS1"/>
    <property type="match status" value="1"/>
</dbReference>
<keyword evidence="3" id="KW-1185">Reference proteome</keyword>
<accession>B3S2X5</accession>
<dbReference type="InterPro" id="IPR026053">
    <property type="entry name" value="HPS1"/>
</dbReference>
<dbReference type="HOGENOM" id="CLU_598990_0_0_1"/>
<gene>
    <name evidence="2" type="ORF">TRIADDRAFT_58519</name>
</gene>
<evidence type="ECO:0000313" key="3">
    <source>
        <dbReference type="Proteomes" id="UP000009022"/>
    </source>
</evidence>
<organism evidence="2 3">
    <name type="scientific">Trichoplax adhaerens</name>
    <name type="common">Trichoplax reptans</name>
    <dbReference type="NCBI Taxonomy" id="10228"/>
    <lineage>
        <taxon>Eukaryota</taxon>
        <taxon>Metazoa</taxon>
        <taxon>Placozoa</taxon>
        <taxon>Uniplacotomia</taxon>
        <taxon>Trichoplacea</taxon>
        <taxon>Trichoplacidae</taxon>
        <taxon>Trichoplax</taxon>
    </lineage>
</organism>
<dbReference type="STRING" id="10228.B3S2X5"/>
<feature type="transmembrane region" description="Helical" evidence="1">
    <location>
        <begin position="248"/>
        <end position="270"/>
    </location>
</feature>
<dbReference type="GeneID" id="6755776"/>
<protein>
    <recommendedName>
        <fullName evidence="4">FUZ/MON1/HPS1 first Longin domain-containing protein</fullName>
    </recommendedName>
</protein>
<dbReference type="CTD" id="6755776"/>
<sequence>MKGIIIMSDASEIIFWSADTELTDRLKEKTIEKGLHNTVNGDIEADLRDYALLNWLQPQKLTFDCLSFGLNNPLQYSKTDDGVTIVYQKLDAWFYVGIDGDETVQEDTILRKIRICHQLIRLHYGLSLSKFATLQGNERQNQWQYFDSLIKFWFHLCNNEQAFLFEAIERVRLDSSLSQICISAIKEARNCHVNENALELECGDLLLIIGLSYFLLTDVSQSVVRDSGTEEHKIDCFRRLIFLPFGNFGFIPFIIHGIKIYSGMIFVFVLKVENEKVAKSLCDCATKLSAIMREDAVIKKDMRTKIAMFESEIKTLASLLKKKINSEELPGNLEKIYGILKQRLDDYKDFVLVKGSYNNEIGFYNDTCPRLLHFVFLNRTTGKIITPYIDTGVKELRQFGIFALKCGCNYVAVRKEDFFCTYRMWFEGKSNSVVEPERIIKIGNIYPLGTVCGDTFM</sequence>
<keyword evidence="1" id="KW-0812">Transmembrane</keyword>
<dbReference type="InParanoid" id="B3S2X5"/>
<keyword evidence="1" id="KW-0472">Membrane</keyword>
<dbReference type="AlphaFoldDB" id="B3S2X5"/>
<dbReference type="OMA" id="QICISAI"/>
<evidence type="ECO:0000256" key="1">
    <source>
        <dbReference type="SAM" id="Phobius"/>
    </source>
</evidence>
<proteinExistence type="predicted"/>
<dbReference type="RefSeq" id="XP_002114563.1">
    <property type="nucleotide sequence ID" value="XM_002114527.1"/>
</dbReference>
<keyword evidence="1" id="KW-1133">Transmembrane helix</keyword>
<dbReference type="GO" id="GO:0031085">
    <property type="term" value="C:BLOC-3 complex"/>
    <property type="evidence" value="ECO:0000318"/>
    <property type="project" value="GO_Central"/>
</dbReference>
<evidence type="ECO:0000313" key="2">
    <source>
        <dbReference type="EMBL" id="EDV22697.1"/>
    </source>
</evidence>
<name>B3S2X5_TRIAD</name>
<reference evidence="2 3" key="1">
    <citation type="journal article" date="2008" name="Nature">
        <title>The Trichoplax genome and the nature of placozoans.</title>
        <authorList>
            <person name="Srivastava M."/>
            <person name="Begovic E."/>
            <person name="Chapman J."/>
            <person name="Putnam N.H."/>
            <person name="Hellsten U."/>
            <person name="Kawashima T."/>
            <person name="Kuo A."/>
            <person name="Mitros T."/>
            <person name="Salamov A."/>
            <person name="Carpenter M.L."/>
            <person name="Signorovitch A.Y."/>
            <person name="Moreno M.A."/>
            <person name="Kamm K."/>
            <person name="Grimwood J."/>
            <person name="Schmutz J."/>
            <person name="Shapiro H."/>
            <person name="Grigoriev I.V."/>
            <person name="Buss L.W."/>
            <person name="Schierwater B."/>
            <person name="Dellaporta S.L."/>
            <person name="Rokhsar D.S."/>
        </authorList>
    </citation>
    <scope>NUCLEOTIDE SEQUENCE [LARGE SCALE GENOMIC DNA]</scope>
    <source>
        <strain evidence="2 3">Grell-BS-1999</strain>
    </source>
</reference>